<evidence type="ECO:0000313" key="3">
    <source>
        <dbReference type="Proteomes" id="UP001200642"/>
    </source>
</evidence>
<evidence type="ECO:0000259" key="1">
    <source>
        <dbReference type="Pfam" id="PF09834"/>
    </source>
</evidence>
<organism evidence="2 3">
    <name type="scientific">Cerina litoralis</name>
    <dbReference type="NCBI Taxonomy" id="2874477"/>
    <lineage>
        <taxon>Bacteria</taxon>
        <taxon>Pseudomonadati</taxon>
        <taxon>Bacteroidota</taxon>
        <taxon>Flavobacteriia</taxon>
        <taxon>Flavobacteriales</taxon>
        <taxon>Flavobacteriaceae</taxon>
        <taxon>Cerina</taxon>
    </lineage>
</organism>
<keyword evidence="3" id="KW-1185">Reference proteome</keyword>
<sequence>MITEQLILNKNPDKKTFATDSKSEKPKRSIVKSLSWRIIGTVDTILISWLVTGTLTVAFSIGTVELFTKMILYFFHERIWNTINWGKNSKL</sequence>
<proteinExistence type="predicted"/>
<dbReference type="Proteomes" id="UP001200642">
    <property type="component" value="Unassembled WGS sequence"/>
</dbReference>
<dbReference type="Pfam" id="PF09834">
    <property type="entry name" value="DUF2061"/>
    <property type="match status" value="1"/>
</dbReference>
<dbReference type="RefSeq" id="WP_317901708.1">
    <property type="nucleotide sequence ID" value="NZ_JAIRBC010000009.1"/>
</dbReference>
<name>A0AAE3ET05_9FLAO</name>
<comment type="caution">
    <text evidence="2">The sequence shown here is derived from an EMBL/GenBank/DDBJ whole genome shotgun (WGS) entry which is preliminary data.</text>
</comment>
<dbReference type="InterPro" id="IPR018638">
    <property type="entry name" value="DUF2061_membrane"/>
</dbReference>
<feature type="domain" description="DUF2061" evidence="1">
    <location>
        <begin position="30"/>
        <end position="81"/>
    </location>
</feature>
<reference evidence="2" key="1">
    <citation type="submission" date="2023-02" db="EMBL/GenBank/DDBJ databases">
        <title>Genome of Flavobacteriaceae gen. nov. sp. strain F89.</title>
        <authorList>
            <person name="Wang Y."/>
        </authorList>
    </citation>
    <scope>NUCLEOTIDE SEQUENCE</scope>
    <source>
        <strain evidence="2">F89</strain>
    </source>
</reference>
<accession>A0AAE3ET05</accession>
<gene>
    <name evidence="2" type="ORF">K8352_07385</name>
</gene>
<dbReference type="EMBL" id="JAIRBC010000009">
    <property type="protein sequence ID" value="MCG2460565.1"/>
    <property type="molecule type" value="Genomic_DNA"/>
</dbReference>
<dbReference type="AlphaFoldDB" id="A0AAE3ET05"/>
<protein>
    <submittedName>
        <fullName evidence="2">DUF2061 domain-containing protein</fullName>
    </submittedName>
</protein>
<evidence type="ECO:0000313" key="2">
    <source>
        <dbReference type="EMBL" id="MCG2460565.1"/>
    </source>
</evidence>